<proteinExistence type="predicted"/>
<organism evidence="1 2">
    <name type="scientific">Acanthoscelides obtectus</name>
    <name type="common">Bean weevil</name>
    <name type="synonym">Bruchus obtectus</name>
    <dbReference type="NCBI Taxonomy" id="200917"/>
    <lineage>
        <taxon>Eukaryota</taxon>
        <taxon>Metazoa</taxon>
        <taxon>Ecdysozoa</taxon>
        <taxon>Arthropoda</taxon>
        <taxon>Hexapoda</taxon>
        <taxon>Insecta</taxon>
        <taxon>Pterygota</taxon>
        <taxon>Neoptera</taxon>
        <taxon>Endopterygota</taxon>
        <taxon>Coleoptera</taxon>
        <taxon>Polyphaga</taxon>
        <taxon>Cucujiformia</taxon>
        <taxon>Chrysomeloidea</taxon>
        <taxon>Chrysomelidae</taxon>
        <taxon>Bruchinae</taxon>
        <taxon>Bruchini</taxon>
        <taxon>Acanthoscelides</taxon>
    </lineage>
</organism>
<reference evidence="1" key="1">
    <citation type="submission" date="2022-03" db="EMBL/GenBank/DDBJ databases">
        <authorList>
            <person name="Sayadi A."/>
        </authorList>
    </citation>
    <scope>NUCLEOTIDE SEQUENCE</scope>
</reference>
<accession>A0A9P0MFP6</accession>
<dbReference type="EMBL" id="CAKOFQ010008181">
    <property type="protein sequence ID" value="CAH2012429.1"/>
    <property type="molecule type" value="Genomic_DNA"/>
</dbReference>
<protein>
    <submittedName>
        <fullName evidence="1">Uncharacterized protein</fullName>
    </submittedName>
</protein>
<name>A0A9P0MFP6_ACAOB</name>
<dbReference type="OrthoDB" id="6431883at2759"/>
<gene>
    <name evidence="1" type="ORF">ACAOBT_LOCUS32835</name>
</gene>
<dbReference type="AlphaFoldDB" id="A0A9P0MFP6"/>
<dbReference type="PANTHER" id="PTHR45913">
    <property type="entry name" value="EPM2A-INTERACTING PROTEIN 1"/>
    <property type="match status" value="1"/>
</dbReference>
<dbReference type="Proteomes" id="UP001152888">
    <property type="component" value="Unassembled WGS sequence"/>
</dbReference>
<comment type="caution">
    <text evidence="1">The sequence shown here is derived from an EMBL/GenBank/DDBJ whole genome shotgun (WGS) entry which is preliminary data.</text>
</comment>
<dbReference type="PANTHER" id="PTHR45913:SF5">
    <property type="entry name" value="GENERAL TRANSCRIPTION FACTOR II-I REPEAT DOMAIN-CONTAINING PROTEIN 2A-LIKE PROTEIN"/>
    <property type="match status" value="1"/>
</dbReference>
<sequence length="75" mass="8317">MQVTYIVALKIAKSGRPFTDGALVKECLVECAEILCPSPVTNFESEQTISRRILELGADLKEQLRGNVPILWSIL</sequence>
<keyword evidence="2" id="KW-1185">Reference proteome</keyword>
<evidence type="ECO:0000313" key="2">
    <source>
        <dbReference type="Proteomes" id="UP001152888"/>
    </source>
</evidence>
<evidence type="ECO:0000313" key="1">
    <source>
        <dbReference type="EMBL" id="CAH2012429.1"/>
    </source>
</evidence>